<reference evidence="1 2" key="1">
    <citation type="submission" date="2016-11" db="EMBL/GenBank/DDBJ databases">
        <title>The macronuclear genome of Stentor coeruleus: a giant cell with tiny introns.</title>
        <authorList>
            <person name="Slabodnick M."/>
            <person name="Ruby J.G."/>
            <person name="Reiff S.B."/>
            <person name="Swart E.C."/>
            <person name="Gosai S."/>
            <person name="Prabakaran S."/>
            <person name="Witkowska E."/>
            <person name="Larue G.E."/>
            <person name="Fisher S."/>
            <person name="Freeman R.M."/>
            <person name="Gunawardena J."/>
            <person name="Chu W."/>
            <person name="Stover N.A."/>
            <person name="Gregory B.D."/>
            <person name="Nowacki M."/>
            <person name="Derisi J."/>
            <person name="Roy S.W."/>
            <person name="Marshall W.F."/>
            <person name="Sood P."/>
        </authorList>
    </citation>
    <scope>NUCLEOTIDE SEQUENCE [LARGE SCALE GENOMIC DNA]</scope>
    <source>
        <strain evidence="1">WM001</strain>
    </source>
</reference>
<evidence type="ECO:0000313" key="2">
    <source>
        <dbReference type="Proteomes" id="UP000187209"/>
    </source>
</evidence>
<evidence type="ECO:0008006" key="3">
    <source>
        <dbReference type="Google" id="ProtNLM"/>
    </source>
</evidence>
<dbReference type="OrthoDB" id="341259at2759"/>
<comment type="caution">
    <text evidence="1">The sequence shown here is derived from an EMBL/GenBank/DDBJ whole genome shotgun (WGS) entry which is preliminary data.</text>
</comment>
<evidence type="ECO:0000313" key="1">
    <source>
        <dbReference type="EMBL" id="OMJ89764.1"/>
    </source>
</evidence>
<dbReference type="InterPro" id="IPR036770">
    <property type="entry name" value="Ankyrin_rpt-contain_sf"/>
</dbReference>
<dbReference type="SUPFAM" id="SSF48403">
    <property type="entry name" value="Ankyrin repeat"/>
    <property type="match status" value="1"/>
</dbReference>
<proteinExistence type="predicted"/>
<keyword evidence="2" id="KW-1185">Reference proteome</keyword>
<protein>
    <recommendedName>
        <fullName evidence="3">Ankyrin repeat protein</fullName>
    </recommendedName>
</protein>
<dbReference type="Proteomes" id="UP000187209">
    <property type="component" value="Unassembled WGS sequence"/>
</dbReference>
<gene>
    <name evidence="1" type="ORF">SteCoe_8032</name>
</gene>
<accession>A0A1R2CL68</accession>
<dbReference type="EMBL" id="MPUH01000118">
    <property type="protein sequence ID" value="OMJ89764.1"/>
    <property type="molecule type" value="Genomic_DNA"/>
</dbReference>
<sequence length="102" mass="12048">MLIDLGANINAKYNEYPLVQSLYRKSEELLEFILKCGADTSVLYKEEYKELMQDLPKNMKLAIDRHEAFKRRVPILLLLKYKKMGKVQKLPNFILKEVVLFI</sequence>
<dbReference type="AlphaFoldDB" id="A0A1R2CL68"/>
<name>A0A1R2CL68_9CILI</name>
<organism evidence="1 2">
    <name type="scientific">Stentor coeruleus</name>
    <dbReference type="NCBI Taxonomy" id="5963"/>
    <lineage>
        <taxon>Eukaryota</taxon>
        <taxon>Sar</taxon>
        <taxon>Alveolata</taxon>
        <taxon>Ciliophora</taxon>
        <taxon>Postciliodesmatophora</taxon>
        <taxon>Heterotrichea</taxon>
        <taxon>Heterotrichida</taxon>
        <taxon>Stentoridae</taxon>
        <taxon>Stentor</taxon>
    </lineage>
</organism>